<organism evidence="1 2">
    <name type="scientific">Bartonella kosoyi</name>
    <dbReference type="NCBI Taxonomy" id="2133959"/>
    <lineage>
        <taxon>Bacteria</taxon>
        <taxon>Pseudomonadati</taxon>
        <taxon>Pseudomonadota</taxon>
        <taxon>Alphaproteobacteria</taxon>
        <taxon>Hyphomicrobiales</taxon>
        <taxon>Bartonellaceae</taxon>
        <taxon>Bartonella</taxon>
    </lineage>
</organism>
<accession>A0A5B9CX31</accession>
<protein>
    <submittedName>
        <fullName evidence="1">Phage protein</fullName>
    </submittedName>
</protein>
<gene>
    <name evidence="1" type="ORF">D1093_04340</name>
</gene>
<evidence type="ECO:0000313" key="1">
    <source>
        <dbReference type="EMBL" id="QEE08875.1"/>
    </source>
</evidence>
<proteinExistence type="predicted"/>
<reference evidence="1 2" key="1">
    <citation type="journal article" date="2020" name="Int. J. Syst. Evol. Microbiol.">
        <title>Bartonella kosoyi sp. nov. and Bartonella krasnovii sp. nov., two novel species closely related to the zoonotic Bartonella elizabethae, isolated from black rats and wild desert rodent-fleas.</title>
        <authorList>
            <person name="Gutierrez R."/>
            <person name="Shalit T."/>
            <person name="Markus B."/>
            <person name="Yuan C."/>
            <person name="Nachum-Biala Y."/>
            <person name="Elad D."/>
            <person name="Harrus S."/>
        </authorList>
    </citation>
    <scope>NUCLEOTIDE SEQUENCE [LARGE SCALE GENOMIC DNA]</scope>
    <source>
        <strain evidence="1 2">Tel Aviv</strain>
    </source>
</reference>
<dbReference type="EMBL" id="CP031843">
    <property type="protein sequence ID" value="QEE08875.1"/>
    <property type="molecule type" value="Genomic_DNA"/>
</dbReference>
<name>A0A5B9CX31_9HYPH</name>
<dbReference type="RefSeq" id="WP_120100882.1">
    <property type="nucleotide sequence ID" value="NZ_CP031843.2"/>
</dbReference>
<dbReference type="PROSITE" id="PS51257">
    <property type="entry name" value="PROKAR_LIPOPROTEIN"/>
    <property type="match status" value="1"/>
</dbReference>
<dbReference type="AlphaFoldDB" id="A0A5B9CX31"/>
<evidence type="ECO:0000313" key="2">
    <source>
        <dbReference type="Proteomes" id="UP000321940"/>
    </source>
</evidence>
<dbReference type="KEGG" id="bky:D1093_04340"/>
<dbReference type="Proteomes" id="UP000321940">
    <property type="component" value="Chromosome"/>
</dbReference>
<keyword evidence="2" id="KW-1185">Reference proteome</keyword>
<sequence>MKYILKLLSVLVLFIIAGCGIENIDKPPLGNVYGWEKPGADFTEVGKALLECGMPSPEYLDRENRRLSYNDSATIYACMIQAGFHDKLEREIGTWCENFKEENLPICQPGAVIPKRSVEKRLNSPFCKRSPEQPECKP</sequence>